<dbReference type="InterPro" id="IPR052942">
    <property type="entry name" value="LPS_cholinephosphotransferase"/>
</dbReference>
<dbReference type="InterPro" id="IPR007074">
    <property type="entry name" value="LicD/FKTN/FKRP_NTP_transf"/>
</dbReference>
<dbReference type="PANTHER" id="PTHR43404:SF2">
    <property type="entry name" value="LIPOPOLYSACCHARIDE CHOLINEPHOSPHOTRANSFERASE LICD"/>
    <property type="match status" value="1"/>
</dbReference>
<name>A0A930VVU1_9ACTN</name>
<organism evidence="2 3">
    <name type="scientific">Lancefieldella rimae</name>
    <dbReference type="NCBI Taxonomy" id="1383"/>
    <lineage>
        <taxon>Bacteria</taxon>
        <taxon>Bacillati</taxon>
        <taxon>Actinomycetota</taxon>
        <taxon>Coriobacteriia</taxon>
        <taxon>Coriobacteriales</taxon>
        <taxon>Atopobiaceae</taxon>
        <taxon>Lancefieldella</taxon>
    </lineage>
</organism>
<dbReference type="PANTHER" id="PTHR43404">
    <property type="entry name" value="LIPOPOLYSACCHARIDE CHOLINEPHOSPHOTRANSFERASE LICD"/>
    <property type="match status" value="1"/>
</dbReference>
<protein>
    <submittedName>
        <fullName evidence="2">LicD family protein</fullName>
    </submittedName>
</protein>
<dbReference type="GO" id="GO:0009100">
    <property type="term" value="P:glycoprotein metabolic process"/>
    <property type="evidence" value="ECO:0007669"/>
    <property type="project" value="UniProtKB-ARBA"/>
</dbReference>
<evidence type="ECO:0000313" key="3">
    <source>
        <dbReference type="Proteomes" id="UP000698335"/>
    </source>
</evidence>
<proteinExistence type="predicted"/>
<sequence length="281" mass="33372">MREYDEETLRHLQRVERMIFKDFIDTCEKHNLRYFGIGGTGIGALRHKGFIPWDDDIDVALPAEDFHKLLEIYDLEWSDKYNIINTERDINYPFPTTRIMLNGTQFCEEALATLPLDLGIFLDVYCFDNVSDDEREYKKQVNDTWFWSHMRILVDVPHPVILAGGIKGKLLRAGVVVGRGICKLFRVSTRKMYAREQEARNRYAHVKTKRIAYMNDTYKWKETYFLDDIFPVRKLEYEGMMVAFPRDLEHQLELLYGDYMQLPPVEKRKNHYPARLDFGSY</sequence>
<reference evidence="2" key="1">
    <citation type="submission" date="2020-04" db="EMBL/GenBank/DDBJ databases">
        <title>Deep metagenomics examines the oral microbiome during advanced dental caries in children, revealing novel taxa and co-occurrences with host molecules.</title>
        <authorList>
            <person name="Baker J.L."/>
            <person name="Morton J.T."/>
            <person name="Dinis M."/>
            <person name="Alvarez R."/>
            <person name="Tran N.C."/>
            <person name="Knight R."/>
            <person name="Edlund A."/>
        </authorList>
    </citation>
    <scope>NUCLEOTIDE SEQUENCE</scope>
    <source>
        <strain evidence="2">JCVI_38_bin.5</strain>
    </source>
</reference>
<feature type="domain" description="LicD/FKTN/FKRP nucleotidyltransferase" evidence="1">
    <location>
        <begin position="27"/>
        <end position="257"/>
    </location>
</feature>
<dbReference type="EMBL" id="JABZGW010000058">
    <property type="protein sequence ID" value="MBF4807496.1"/>
    <property type="molecule type" value="Genomic_DNA"/>
</dbReference>
<dbReference type="Proteomes" id="UP000698335">
    <property type="component" value="Unassembled WGS sequence"/>
</dbReference>
<dbReference type="Pfam" id="PF04991">
    <property type="entry name" value="LicD"/>
    <property type="match status" value="1"/>
</dbReference>
<dbReference type="RefSeq" id="WP_311142353.1">
    <property type="nucleotide sequence ID" value="NZ_CAUOKZ010000008.1"/>
</dbReference>
<evidence type="ECO:0000259" key="1">
    <source>
        <dbReference type="Pfam" id="PF04991"/>
    </source>
</evidence>
<gene>
    <name evidence="2" type="ORF">HXK26_02205</name>
</gene>
<accession>A0A930VVU1</accession>
<dbReference type="AlphaFoldDB" id="A0A930VVU1"/>
<evidence type="ECO:0000313" key="2">
    <source>
        <dbReference type="EMBL" id="MBF4807496.1"/>
    </source>
</evidence>
<comment type="caution">
    <text evidence="2">The sequence shown here is derived from an EMBL/GenBank/DDBJ whole genome shotgun (WGS) entry which is preliminary data.</text>
</comment>